<feature type="transmembrane region" description="Helical" evidence="5">
    <location>
        <begin position="324"/>
        <end position="351"/>
    </location>
</feature>
<keyword evidence="4 5" id="KW-0472">Membrane</keyword>
<evidence type="ECO:0000313" key="8">
    <source>
        <dbReference type="Proteomes" id="UP000502331"/>
    </source>
</evidence>
<evidence type="ECO:0000256" key="3">
    <source>
        <dbReference type="ARBA" id="ARBA00022989"/>
    </source>
</evidence>
<feature type="transmembrane region" description="Helical" evidence="5">
    <location>
        <begin position="363"/>
        <end position="383"/>
    </location>
</feature>
<dbReference type="PROSITE" id="PS50850">
    <property type="entry name" value="MFS"/>
    <property type="match status" value="1"/>
</dbReference>
<dbReference type="Pfam" id="PF07690">
    <property type="entry name" value="MFS_1"/>
    <property type="match status" value="1"/>
</dbReference>
<feature type="transmembrane region" description="Helical" evidence="5">
    <location>
        <begin position="170"/>
        <end position="194"/>
    </location>
</feature>
<evidence type="ECO:0000256" key="1">
    <source>
        <dbReference type="ARBA" id="ARBA00004651"/>
    </source>
</evidence>
<dbReference type="InterPro" id="IPR020846">
    <property type="entry name" value="MFS_dom"/>
</dbReference>
<dbReference type="GO" id="GO:0022857">
    <property type="term" value="F:transmembrane transporter activity"/>
    <property type="evidence" value="ECO:0007669"/>
    <property type="project" value="InterPro"/>
</dbReference>
<feature type="transmembrane region" description="Helical" evidence="5">
    <location>
        <begin position="139"/>
        <end position="158"/>
    </location>
</feature>
<dbReference type="PANTHER" id="PTHR23534">
    <property type="entry name" value="MFS PERMEASE"/>
    <property type="match status" value="1"/>
</dbReference>
<feature type="transmembrane region" description="Helical" evidence="5">
    <location>
        <begin position="237"/>
        <end position="260"/>
    </location>
</feature>
<protein>
    <submittedName>
        <fullName evidence="7">MFS transporter</fullName>
    </submittedName>
</protein>
<dbReference type="GO" id="GO:0005886">
    <property type="term" value="C:plasma membrane"/>
    <property type="evidence" value="ECO:0007669"/>
    <property type="project" value="UniProtKB-SubCell"/>
</dbReference>
<evidence type="ECO:0000259" key="6">
    <source>
        <dbReference type="PROSITE" id="PS50850"/>
    </source>
</evidence>
<feature type="transmembrane region" description="Helical" evidence="5">
    <location>
        <begin position="12"/>
        <end position="39"/>
    </location>
</feature>
<feature type="transmembrane region" description="Helical" evidence="5">
    <location>
        <begin position="266"/>
        <end position="285"/>
    </location>
</feature>
<sequence>MIELTRTTIQKRTLWVLAISQIFGTIGVGVAPSIGILLAEEVTSSEAWAGLARTASTLGAALLGLPLGNLAARFGRRFALSGGWWLAALGALLLVPAAQFQMVILLFAGLLLIGSGSAISLQSRFAATDLAADDHKGRSLALIVWVGTIGTVLGPNLGVPGQAISNATGLHVYAGAFLIAGIAMLLAGLLVFLLMRPDPLLLIRENDRSAGAALPVRQRGSLKRFASELRNNLRARYAVVAILSAQVVMVAIMTMTPIHVTHHGGSVSLVGITISLHILGMYALAPAVGYVADRWGYRFSIGAGLAIFAASLLAGGLHPESMGWIMTSLILLGVGWSFINVSGSALFATVISKQERASVQGGVDALSNLCGATAAFAAGPLMAISSFSALTVIAAIVLLPLAAMTSLVPARAGAEN</sequence>
<gene>
    <name evidence="7" type="ORF">D3791_07610</name>
</gene>
<dbReference type="Gene3D" id="1.20.1250.20">
    <property type="entry name" value="MFS general substrate transporter like domains"/>
    <property type="match status" value="1"/>
</dbReference>
<feature type="transmembrane region" description="Helical" evidence="5">
    <location>
        <begin position="104"/>
        <end position="127"/>
    </location>
</feature>
<organism evidence="7 8">
    <name type="scientific">Glutamicibacter mishrai</name>
    <dbReference type="NCBI Taxonomy" id="1775880"/>
    <lineage>
        <taxon>Bacteria</taxon>
        <taxon>Bacillati</taxon>
        <taxon>Actinomycetota</taxon>
        <taxon>Actinomycetes</taxon>
        <taxon>Micrococcales</taxon>
        <taxon>Micrococcaceae</taxon>
        <taxon>Glutamicibacter</taxon>
    </lineage>
</organism>
<dbReference type="PANTHER" id="PTHR23534:SF1">
    <property type="entry name" value="MAJOR FACILITATOR SUPERFAMILY PROTEIN"/>
    <property type="match status" value="1"/>
</dbReference>
<dbReference type="AlphaFoldDB" id="A0A6H0SH68"/>
<comment type="subcellular location">
    <subcellularLocation>
        <location evidence="1">Cell membrane</location>
        <topology evidence="1">Multi-pass membrane protein</topology>
    </subcellularLocation>
</comment>
<feature type="transmembrane region" description="Helical" evidence="5">
    <location>
        <begin position="78"/>
        <end position="98"/>
    </location>
</feature>
<keyword evidence="3 5" id="KW-1133">Transmembrane helix</keyword>
<keyword evidence="2 5" id="KW-0812">Transmembrane</keyword>
<feature type="domain" description="Major facilitator superfamily (MFS) profile" evidence="6">
    <location>
        <begin position="13"/>
        <end position="412"/>
    </location>
</feature>
<evidence type="ECO:0000256" key="4">
    <source>
        <dbReference type="ARBA" id="ARBA00023136"/>
    </source>
</evidence>
<dbReference type="EMBL" id="CP032549">
    <property type="protein sequence ID" value="QIV87002.1"/>
    <property type="molecule type" value="Genomic_DNA"/>
</dbReference>
<reference evidence="7 8" key="1">
    <citation type="submission" date="2018-09" db="EMBL/GenBank/DDBJ databases">
        <title>Glutamicibacter mishrai S5-52T (LMG 29155T = KCTC 39846T).</title>
        <authorList>
            <person name="Das S.K."/>
        </authorList>
    </citation>
    <scope>NUCLEOTIDE SEQUENCE [LARGE SCALE GENOMIC DNA]</scope>
    <source>
        <strain evidence="7 8">S5-52</strain>
    </source>
</reference>
<dbReference type="InterPro" id="IPR011701">
    <property type="entry name" value="MFS"/>
</dbReference>
<dbReference type="Proteomes" id="UP000502331">
    <property type="component" value="Chromosome"/>
</dbReference>
<evidence type="ECO:0000313" key="7">
    <source>
        <dbReference type="EMBL" id="QIV87002.1"/>
    </source>
</evidence>
<dbReference type="RefSeq" id="WP_172511810.1">
    <property type="nucleotide sequence ID" value="NZ_CP032549.1"/>
</dbReference>
<keyword evidence="8" id="KW-1185">Reference proteome</keyword>
<evidence type="ECO:0000256" key="5">
    <source>
        <dbReference type="SAM" id="Phobius"/>
    </source>
</evidence>
<evidence type="ECO:0000256" key="2">
    <source>
        <dbReference type="ARBA" id="ARBA00022692"/>
    </source>
</evidence>
<feature type="transmembrane region" description="Helical" evidence="5">
    <location>
        <begin position="297"/>
        <end position="318"/>
    </location>
</feature>
<dbReference type="InterPro" id="IPR036259">
    <property type="entry name" value="MFS_trans_sf"/>
</dbReference>
<name>A0A6H0SH68_9MICC</name>
<feature type="transmembrane region" description="Helical" evidence="5">
    <location>
        <begin position="51"/>
        <end position="71"/>
    </location>
</feature>
<accession>A0A6H0SH68</accession>
<proteinExistence type="predicted"/>
<dbReference type="SUPFAM" id="SSF103473">
    <property type="entry name" value="MFS general substrate transporter"/>
    <property type="match status" value="1"/>
</dbReference>
<feature type="transmembrane region" description="Helical" evidence="5">
    <location>
        <begin position="389"/>
        <end position="410"/>
    </location>
</feature>